<evidence type="ECO:0000256" key="1">
    <source>
        <dbReference type="SAM" id="Phobius"/>
    </source>
</evidence>
<evidence type="ECO:0000313" key="3">
    <source>
        <dbReference type="Proteomes" id="UP001396334"/>
    </source>
</evidence>
<protein>
    <submittedName>
        <fullName evidence="2">Uncharacterized protein</fullName>
    </submittedName>
</protein>
<comment type="caution">
    <text evidence="2">The sequence shown here is derived from an EMBL/GenBank/DDBJ whole genome shotgun (WGS) entry which is preliminary data.</text>
</comment>
<feature type="transmembrane region" description="Helical" evidence="1">
    <location>
        <begin position="136"/>
        <end position="154"/>
    </location>
</feature>
<dbReference type="Proteomes" id="UP001396334">
    <property type="component" value="Unassembled WGS sequence"/>
</dbReference>
<gene>
    <name evidence="2" type="ORF">V6N11_069897</name>
</gene>
<sequence>MPQRVRVFLWLAKACKLLTNMEKFRRHLSPSPICRICNSDATSFSTRIMWRKRILCNIVVALLLNLQLAVGLLTMENHLDYKAKFGRICIDCGCQRVGLRPTQIMRVVPWLMMQRLVGYFVMLMVHGYLGYRGAWAHVMLLWLNFVPSMAFWHMPGGMVSDASWGNQIASMCECIVLQINNTTNYHYSCCDL</sequence>
<keyword evidence="1" id="KW-1133">Transmembrane helix</keyword>
<evidence type="ECO:0000313" key="2">
    <source>
        <dbReference type="EMBL" id="KAK8975467.1"/>
    </source>
</evidence>
<accession>A0ABR2NHK0</accession>
<reference evidence="2 3" key="1">
    <citation type="journal article" date="2024" name="G3 (Bethesda)">
        <title>Genome assembly of Hibiscus sabdariffa L. provides insights into metabolisms of medicinal natural products.</title>
        <authorList>
            <person name="Kim T."/>
        </authorList>
    </citation>
    <scope>NUCLEOTIDE SEQUENCE [LARGE SCALE GENOMIC DNA]</scope>
    <source>
        <strain evidence="2">TK-2024</strain>
        <tissue evidence="2">Old leaves</tissue>
    </source>
</reference>
<dbReference type="EMBL" id="JBBPBN010000145">
    <property type="protein sequence ID" value="KAK8975467.1"/>
    <property type="molecule type" value="Genomic_DNA"/>
</dbReference>
<proteinExistence type="predicted"/>
<feature type="transmembrane region" description="Helical" evidence="1">
    <location>
        <begin position="54"/>
        <end position="75"/>
    </location>
</feature>
<organism evidence="2 3">
    <name type="scientific">Hibiscus sabdariffa</name>
    <name type="common">roselle</name>
    <dbReference type="NCBI Taxonomy" id="183260"/>
    <lineage>
        <taxon>Eukaryota</taxon>
        <taxon>Viridiplantae</taxon>
        <taxon>Streptophyta</taxon>
        <taxon>Embryophyta</taxon>
        <taxon>Tracheophyta</taxon>
        <taxon>Spermatophyta</taxon>
        <taxon>Magnoliopsida</taxon>
        <taxon>eudicotyledons</taxon>
        <taxon>Gunneridae</taxon>
        <taxon>Pentapetalae</taxon>
        <taxon>rosids</taxon>
        <taxon>malvids</taxon>
        <taxon>Malvales</taxon>
        <taxon>Malvaceae</taxon>
        <taxon>Malvoideae</taxon>
        <taxon>Hibiscus</taxon>
    </lineage>
</organism>
<keyword evidence="3" id="KW-1185">Reference proteome</keyword>
<keyword evidence="1" id="KW-0472">Membrane</keyword>
<name>A0ABR2NHK0_9ROSI</name>
<keyword evidence="1" id="KW-0812">Transmembrane</keyword>
<feature type="transmembrane region" description="Helical" evidence="1">
    <location>
        <begin position="107"/>
        <end position="129"/>
    </location>
</feature>